<accession>A0A1F7WT49</accession>
<dbReference type="CDD" id="cd16913">
    <property type="entry name" value="YkuD_like"/>
    <property type="match status" value="1"/>
</dbReference>
<dbReference type="GO" id="GO:0008360">
    <property type="term" value="P:regulation of cell shape"/>
    <property type="evidence" value="ECO:0007669"/>
    <property type="project" value="UniProtKB-UniRule"/>
</dbReference>
<protein>
    <recommendedName>
        <fullName evidence="10">L,D-TPase catalytic domain-containing protein</fullName>
    </recommendedName>
</protein>
<dbReference type="InterPro" id="IPR050979">
    <property type="entry name" value="LD-transpeptidase"/>
</dbReference>
<evidence type="ECO:0000259" key="10">
    <source>
        <dbReference type="PROSITE" id="PS52029"/>
    </source>
</evidence>
<dbReference type="SUPFAM" id="SSF141523">
    <property type="entry name" value="L,D-transpeptidase catalytic domain-like"/>
    <property type="match status" value="1"/>
</dbReference>
<evidence type="ECO:0000256" key="2">
    <source>
        <dbReference type="ARBA" id="ARBA00005992"/>
    </source>
</evidence>
<dbReference type="Proteomes" id="UP000178735">
    <property type="component" value="Unassembled WGS sequence"/>
</dbReference>
<evidence type="ECO:0000313" key="12">
    <source>
        <dbReference type="Proteomes" id="UP000178735"/>
    </source>
</evidence>
<organism evidence="11 12">
    <name type="scientific">Candidatus Wallbacteria bacterium GWC2_49_35</name>
    <dbReference type="NCBI Taxonomy" id="1817813"/>
    <lineage>
        <taxon>Bacteria</taxon>
        <taxon>Candidatus Walliibacteriota</taxon>
    </lineage>
</organism>
<sequence length="142" mass="15548">MSPEYKTLQKNPALTKIIIDKKTYTLTVYLNDKPVRAFPIAYGGNPDGGNKKAIGDSRTPEGNFKIGYKDVRPYDPVATRGMWLETKWSGIGIHGTPWPDSIGSKASHGCVRMYSQDSIELYKLVRAGTPVTIKAISASTGI</sequence>
<comment type="pathway">
    <text evidence="1 9">Cell wall biogenesis; peptidoglycan biosynthesis.</text>
</comment>
<feature type="active site" description="Proton donor/acceptor" evidence="9">
    <location>
        <position position="94"/>
    </location>
</feature>
<evidence type="ECO:0000256" key="5">
    <source>
        <dbReference type="ARBA" id="ARBA00022801"/>
    </source>
</evidence>
<dbReference type="PROSITE" id="PS52029">
    <property type="entry name" value="LD_TPASE"/>
    <property type="match status" value="1"/>
</dbReference>
<comment type="similarity">
    <text evidence="2">Belongs to the YkuD family.</text>
</comment>
<evidence type="ECO:0000256" key="8">
    <source>
        <dbReference type="ARBA" id="ARBA00023316"/>
    </source>
</evidence>
<dbReference type="EMBL" id="MGFH01000087">
    <property type="protein sequence ID" value="OGM05962.1"/>
    <property type="molecule type" value="Genomic_DNA"/>
</dbReference>
<evidence type="ECO:0000256" key="3">
    <source>
        <dbReference type="ARBA" id="ARBA00022676"/>
    </source>
</evidence>
<keyword evidence="6 9" id="KW-0133">Cell shape</keyword>
<dbReference type="InterPro" id="IPR005490">
    <property type="entry name" value="LD_TPept_cat_dom"/>
</dbReference>
<evidence type="ECO:0000256" key="4">
    <source>
        <dbReference type="ARBA" id="ARBA00022679"/>
    </source>
</evidence>
<keyword evidence="7 9" id="KW-0573">Peptidoglycan synthesis</keyword>
<dbReference type="GO" id="GO:0005576">
    <property type="term" value="C:extracellular region"/>
    <property type="evidence" value="ECO:0007669"/>
    <property type="project" value="TreeGrafter"/>
</dbReference>
<feature type="active site" description="Nucleophile" evidence="9">
    <location>
        <position position="110"/>
    </location>
</feature>
<dbReference type="Gene3D" id="2.40.440.10">
    <property type="entry name" value="L,D-transpeptidase catalytic domain-like"/>
    <property type="match status" value="1"/>
</dbReference>
<evidence type="ECO:0000313" key="11">
    <source>
        <dbReference type="EMBL" id="OGM05962.1"/>
    </source>
</evidence>
<dbReference type="Pfam" id="PF03734">
    <property type="entry name" value="YkuD"/>
    <property type="match status" value="1"/>
</dbReference>
<dbReference type="STRING" id="1817813.A2008_11275"/>
<dbReference type="GO" id="GO:0016757">
    <property type="term" value="F:glycosyltransferase activity"/>
    <property type="evidence" value="ECO:0007669"/>
    <property type="project" value="UniProtKB-KW"/>
</dbReference>
<reference evidence="11 12" key="1">
    <citation type="journal article" date="2016" name="Nat. Commun.">
        <title>Thousands of microbial genomes shed light on interconnected biogeochemical processes in an aquifer system.</title>
        <authorList>
            <person name="Anantharaman K."/>
            <person name="Brown C.T."/>
            <person name="Hug L.A."/>
            <person name="Sharon I."/>
            <person name="Castelle C.J."/>
            <person name="Probst A.J."/>
            <person name="Thomas B.C."/>
            <person name="Singh A."/>
            <person name="Wilkins M.J."/>
            <person name="Karaoz U."/>
            <person name="Brodie E.L."/>
            <person name="Williams K.H."/>
            <person name="Hubbard S.S."/>
            <person name="Banfield J.F."/>
        </authorList>
    </citation>
    <scope>NUCLEOTIDE SEQUENCE [LARGE SCALE GENOMIC DNA]</scope>
</reference>
<keyword evidence="5" id="KW-0378">Hydrolase</keyword>
<name>A0A1F7WT49_9BACT</name>
<feature type="domain" description="L,D-TPase catalytic" evidence="10">
    <location>
        <begin position="15"/>
        <end position="134"/>
    </location>
</feature>
<evidence type="ECO:0000256" key="9">
    <source>
        <dbReference type="PROSITE-ProRule" id="PRU01373"/>
    </source>
</evidence>
<dbReference type="GO" id="GO:0071972">
    <property type="term" value="F:peptidoglycan L,D-transpeptidase activity"/>
    <property type="evidence" value="ECO:0007669"/>
    <property type="project" value="TreeGrafter"/>
</dbReference>
<evidence type="ECO:0000256" key="6">
    <source>
        <dbReference type="ARBA" id="ARBA00022960"/>
    </source>
</evidence>
<dbReference type="InterPro" id="IPR038063">
    <property type="entry name" value="Transpep_catalytic_dom"/>
</dbReference>
<proteinExistence type="inferred from homology"/>
<keyword evidence="8 9" id="KW-0961">Cell wall biogenesis/degradation</keyword>
<dbReference type="PANTHER" id="PTHR30582:SF24">
    <property type="entry name" value="L,D-TRANSPEPTIDASE ERFK_SRFK-RELATED"/>
    <property type="match status" value="1"/>
</dbReference>
<evidence type="ECO:0000256" key="7">
    <source>
        <dbReference type="ARBA" id="ARBA00022984"/>
    </source>
</evidence>
<comment type="caution">
    <text evidence="11">The sequence shown here is derived from an EMBL/GenBank/DDBJ whole genome shotgun (WGS) entry which is preliminary data.</text>
</comment>
<evidence type="ECO:0000256" key="1">
    <source>
        <dbReference type="ARBA" id="ARBA00004752"/>
    </source>
</evidence>
<dbReference type="GO" id="GO:0071555">
    <property type="term" value="P:cell wall organization"/>
    <property type="evidence" value="ECO:0007669"/>
    <property type="project" value="UniProtKB-UniRule"/>
</dbReference>
<dbReference type="GO" id="GO:0018104">
    <property type="term" value="P:peptidoglycan-protein cross-linking"/>
    <property type="evidence" value="ECO:0007669"/>
    <property type="project" value="TreeGrafter"/>
</dbReference>
<gene>
    <name evidence="11" type="ORF">A2008_11275</name>
</gene>
<keyword evidence="4" id="KW-0808">Transferase</keyword>
<dbReference type="PANTHER" id="PTHR30582">
    <property type="entry name" value="L,D-TRANSPEPTIDASE"/>
    <property type="match status" value="1"/>
</dbReference>
<dbReference type="UniPathway" id="UPA00219"/>
<keyword evidence="3" id="KW-0328">Glycosyltransferase</keyword>
<dbReference type="AlphaFoldDB" id="A0A1F7WT49"/>